<gene>
    <name evidence="4" type="ORF">QOZ92_000259</name>
</gene>
<protein>
    <submittedName>
        <fullName evidence="4">Glycosyltransferase involved in cell wall biosynthesis</fullName>
    </submittedName>
</protein>
<evidence type="ECO:0000313" key="4">
    <source>
        <dbReference type="EMBL" id="MDQ0555149.1"/>
    </source>
</evidence>
<name>A0ABU0MW60_9FIRM</name>
<dbReference type="SUPFAM" id="SSF53756">
    <property type="entry name" value="UDP-Glycosyltransferase/glycogen phosphorylase"/>
    <property type="match status" value="1"/>
</dbReference>
<keyword evidence="5" id="KW-1185">Reference proteome</keyword>
<evidence type="ECO:0000313" key="5">
    <source>
        <dbReference type="Proteomes" id="UP001232584"/>
    </source>
</evidence>
<dbReference type="InterPro" id="IPR001296">
    <property type="entry name" value="Glyco_trans_1"/>
</dbReference>
<comment type="caution">
    <text evidence="4">The sequence shown here is derived from an EMBL/GenBank/DDBJ whole genome shotgun (WGS) entry which is preliminary data.</text>
</comment>
<reference evidence="4 5" key="1">
    <citation type="submission" date="2023-07" db="EMBL/GenBank/DDBJ databases">
        <title>Genomic Encyclopedia of Type Strains, Phase IV (KMG-IV): sequencing the most valuable type-strain genomes for metagenomic binning, comparative biology and taxonomic classification.</title>
        <authorList>
            <person name="Goeker M."/>
        </authorList>
    </citation>
    <scope>NUCLEOTIDE SEQUENCE [LARGE SCALE GENOMIC DNA]</scope>
    <source>
        <strain evidence="4 5">DSM 15049</strain>
    </source>
</reference>
<dbReference type="Pfam" id="PF00534">
    <property type="entry name" value="Glycos_transf_1"/>
    <property type="match status" value="1"/>
</dbReference>
<proteinExistence type="predicted"/>
<dbReference type="PANTHER" id="PTHR12526:SF629">
    <property type="entry name" value="TEICHURONIC ACID BIOSYNTHESIS GLYCOSYLTRANSFERASE TUAH-RELATED"/>
    <property type="match status" value="1"/>
</dbReference>
<dbReference type="Proteomes" id="UP001232584">
    <property type="component" value="Unassembled WGS sequence"/>
</dbReference>
<evidence type="ECO:0000256" key="2">
    <source>
        <dbReference type="ARBA" id="ARBA00022679"/>
    </source>
</evidence>
<sequence length="419" mass="48831">MNNCLILLTNYYPFHKGEEYLESEITHLSEKFKKIYIIPTMVSSDMKQTRENPQNSIVLPVGINHSKSGKIKMVLNQFKNINKNNEKKIMIKKDSKGNFINKLYCYYFESRSMDVYEKVESLLKNYNFDEDESITIYSYWLYVTARVGVELKNNLFRNKNTHIISRAHRYDLYEYAAPLKYLPERDYLLKSIDNIYPCSQDGVDTLNQTYPQYSNKIEVRRLGTISNNVLGKTTNDKLHIVSCSVVRKVKRLDLLINVLSELEKDNIPYFWTHIGGGPEFDKIKKLAQDTLNHENFKFTGFVKNEEVLQWYRENYATVFVNISSSEGVPVSIMEAISMGIPVIATDVGGTREIVEDGKNGYLIDVNCSANEITDKLKKLKCMSDKDYNEMCEITFKIWNDRCNAYKLYSEFADELKNYN</sequence>
<evidence type="ECO:0000256" key="1">
    <source>
        <dbReference type="ARBA" id="ARBA00022676"/>
    </source>
</evidence>
<dbReference type="RefSeq" id="WP_307501810.1">
    <property type="nucleotide sequence ID" value="NZ_BAAACE010000026.1"/>
</dbReference>
<dbReference type="Gene3D" id="3.40.50.2000">
    <property type="entry name" value="Glycogen Phosphorylase B"/>
    <property type="match status" value="2"/>
</dbReference>
<evidence type="ECO:0000259" key="3">
    <source>
        <dbReference type="Pfam" id="PF00534"/>
    </source>
</evidence>
<keyword evidence="1" id="KW-0328">Glycosyltransferase</keyword>
<accession>A0ABU0MW60</accession>
<dbReference type="PANTHER" id="PTHR12526">
    <property type="entry name" value="GLYCOSYLTRANSFERASE"/>
    <property type="match status" value="1"/>
</dbReference>
<dbReference type="EMBL" id="JAUSWG010000001">
    <property type="protein sequence ID" value="MDQ0555149.1"/>
    <property type="molecule type" value="Genomic_DNA"/>
</dbReference>
<keyword evidence="2" id="KW-0808">Transferase</keyword>
<organism evidence="4 5">
    <name type="scientific">Paraclostridium ghonii</name>
    <dbReference type="NCBI Taxonomy" id="29358"/>
    <lineage>
        <taxon>Bacteria</taxon>
        <taxon>Bacillati</taxon>
        <taxon>Bacillota</taxon>
        <taxon>Clostridia</taxon>
        <taxon>Peptostreptococcales</taxon>
        <taxon>Peptostreptococcaceae</taxon>
        <taxon>Paraclostridium</taxon>
    </lineage>
</organism>
<feature type="domain" description="Glycosyl transferase family 1" evidence="3">
    <location>
        <begin position="235"/>
        <end position="381"/>
    </location>
</feature>